<accession>A0ACB9J6J8</accession>
<evidence type="ECO:0000313" key="2">
    <source>
        <dbReference type="Proteomes" id="UP001056120"/>
    </source>
</evidence>
<organism evidence="1 2">
    <name type="scientific">Smallanthus sonchifolius</name>
    <dbReference type="NCBI Taxonomy" id="185202"/>
    <lineage>
        <taxon>Eukaryota</taxon>
        <taxon>Viridiplantae</taxon>
        <taxon>Streptophyta</taxon>
        <taxon>Embryophyta</taxon>
        <taxon>Tracheophyta</taxon>
        <taxon>Spermatophyta</taxon>
        <taxon>Magnoliopsida</taxon>
        <taxon>eudicotyledons</taxon>
        <taxon>Gunneridae</taxon>
        <taxon>Pentapetalae</taxon>
        <taxon>asterids</taxon>
        <taxon>campanulids</taxon>
        <taxon>Asterales</taxon>
        <taxon>Asteraceae</taxon>
        <taxon>Asteroideae</taxon>
        <taxon>Heliantheae alliance</taxon>
        <taxon>Millerieae</taxon>
        <taxon>Smallanthus</taxon>
    </lineage>
</organism>
<dbReference type="EMBL" id="CM042022">
    <property type="protein sequence ID" value="KAI3815395.1"/>
    <property type="molecule type" value="Genomic_DNA"/>
</dbReference>
<name>A0ACB9J6J8_9ASTR</name>
<reference evidence="1 2" key="2">
    <citation type="journal article" date="2022" name="Mol. Ecol. Resour.">
        <title>The genomes of chicory, endive, great burdock and yacon provide insights into Asteraceae paleo-polyploidization history and plant inulin production.</title>
        <authorList>
            <person name="Fan W."/>
            <person name="Wang S."/>
            <person name="Wang H."/>
            <person name="Wang A."/>
            <person name="Jiang F."/>
            <person name="Liu H."/>
            <person name="Zhao H."/>
            <person name="Xu D."/>
            <person name="Zhang Y."/>
        </authorList>
    </citation>
    <scope>NUCLEOTIDE SEQUENCE [LARGE SCALE GENOMIC DNA]</scope>
    <source>
        <strain evidence="2">cv. Yunnan</strain>
        <tissue evidence="1">Leaves</tissue>
    </source>
</reference>
<comment type="caution">
    <text evidence="1">The sequence shown here is derived from an EMBL/GenBank/DDBJ whole genome shotgun (WGS) entry which is preliminary data.</text>
</comment>
<keyword evidence="2" id="KW-1185">Reference proteome</keyword>
<evidence type="ECO:0000313" key="1">
    <source>
        <dbReference type="EMBL" id="KAI3815395.1"/>
    </source>
</evidence>
<dbReference type="Proteomes" id="UP001056120">
    <property type="component" value="Linkage Group LG05"/>
</dbReference>
<gene>
    <name evidence="1" type="ORF">L1987_15061</name>
</gene>
<proteinExistence type="predicted"/>
<protein>
    <submittedName>
        <fullName evidence="1">Uncharacterized protein</fullName>
    </submittedName>
</protein>
<sequence length="143" mass="16877">MDNKTRWMNRPNNIQEDDFSQLLCLWSNKDVEKRCLQAKESRMSQTNMHTAGPKSFARIREEMGGSRKTWFLMFYPCFVRAYDDTDACMEEEVLKKNNHSFFKNSQLMKQAIFPRVHGLALKTTVAAVFHLSRDKDDMVHFCQ</sequence>
<reference evidence="2" key="1">
    <citation type="journal article" date="2022" name="Mol. Ecol. Resour.">
        <title>The genomes of chicory, endive, great burdock and yacon provide insights into Asteraceae palaeo-polyploidization history and plant inulin production.</title>
        <authorList>
            <person name="Fan W."/>
            <person name="Wang S."/>
            <person name="Wang H."/>
            <person name="Wang A."/>
            <person name="Jiang F."/>
            <person name="Liu H."/>
            <person name="Zhao H."/>
            <person name="Xu D."/>
            <person name="Zhang Y."/>
        </authorList>
    </citation>
    <scope>NUCLEOTIDE SEQUENCE [LARGE SCALE GENOMIC DNA]</scope>
    <source>
        <strain evidence="2">cv. Yunnan</strain>
    </source>
</reference>